<sequence length="73" mass="8471">MKLHQLFSSFINQKDPTGLLIGCGGGSCCVESQGVVFGLWNFAIRYVMCREVCVLFNYKGFLEWWFPLFLLRR</sequence>
<dbReference type="EMBL" id="JAYMYR010000008">
    <property type="protein sequence ID" value="KAK7347046.1"/>
    <property type="molecule type" value="Genomic_DNA"/>
</dbReference>
<proteinExistence type="predicted"/>
<name>A0AAN9QU69_PHACN</name>
<keyword evidence="2" id="KW-1185">Reference proteome</keyword>
<reference evidence="1 2" key="1">
    <citation type="submission" date="2024-01" db="EMBL/GenBank/DDBJ databases">
        <title>The genomes of 5 underutilized Papilionoideae crops provide insights into root nodulation and disease resistanc.</title>
        <authorList>
            <person name="Jiang F."/>
        </authorList>
    </citation>
    <scope>NUCLEOTIDE SEQUENCE [LARGE SCALE GENOMIC DNA]</scope>
    <source>
        <strain evidence="1">JINMINGXINNONG_FW02</strain>
        <tissue evidence="1">Leaves</tissue>
    </source>
</reference>
<accession>A0AAN9QU69</accession>
<gene>
    <name evidence="1" type="ORF">VNO80_21572</name>
</gene>
<comment type="caution">
    <text evidence="1">The sequence shown here is derived from an EMBL/GenBank/DDBJ whole genome shotgun (WGS) entry which is preliminary data.</text>
</comment>
<evidence type="ECO:0000313" key="1">
    <source>
        <dbReference type="EMBL" id="KAK7347046.1"/>
    </source>
</evidence>
<protein>
    <submittedName>
        <fullName evidence="1">Uncharacterized protein</fullName>
    </submittedName>
</protein>
<evidence type="ECO:0000313" key="2">
    <source>
        <dbReference type="Proteomes" id="UP001374584"/>
    </source>
</evidence>
<dbReference type="Proteomes" id="UP001374584">
    <property type="component" value="Unassembled WGS sequence"/>
</dbReference>
<organism evidence="1 2">
    <name type="scientific">Phaseolus coccineus</name>
    <name type="common">Scarlet runner bean</name>
    <name type="synonym">Phaseolus multiflorus</name>
    <dbReference type="NCBI Taxonomy" id="3886"/>
    <lineage>
        <taxon>Eukaryota</taxon>
        <taxon>Viridiplantae</taxon>
        <taxon>Streptophyta</taxon>
        <taxon>Embryophyta</taxon>
        <taxon>Tracheophyta</taxon>
        <taxon>Spermatophyta</taxon>
        <taxon>Magnoliopsida</taxon>
        <taxon>eudicotyledons</taxon>
        <taxon>Gunneridae</taxon>
        <taxon>Pentapetalae</taxon>
        <taxon>rosids</taxon>
        <taxon>fabids</taxon>
        <taxon>Fabales</taxon>
        <taxon>Fabaceae</taxon>
        <taxon>Papilionoideae</taxon>
        <taxon>50 kb inversion clade</taxon>
        <taxon>NPAAA clade</taxon>
        <taxon>indigoferoid/millettioid clade</taxon>
        <taxon>Phaseoleae</taxon>
        <taxon>Phaseolus</taxon>
    </lineage>
</organism>
<dbReference type="AlphaFoldDB" id="A0AAN9QU69"/>
<dbReference type="PROSITE" id="PS51257">
    <property type="entry name" value="PROKAR_LIPOPROTEIN"/>
    <property type="match status" value="1"/>
</dbReference>